<dbReference type="RefSeq" id="WP_134198701.1">
    <property type="nucleotide sequence ID" value="NZ_SOQZ01000001.1"/>
</dbReference>
<proteinExistence type="predicted"/>
<protein>
    <recommendedName>
        <fullName evidence="3">LVIVD repeat-containing protein</fullName>
    </recommendedName>
</protein>
<dbReference type="SUPFAM" id="SSF63825">
    <property type="entry name" value="YWTD domain"/>
    <property type="match status" value="1"/>
</dbReference>
<dbReference type="Pfam" id="PF08309">
    <property type="entry name" value="LVIVD"/>
    <property type="match status" value="3"/>
</dbReference>
<evidence type="ECO:0000313" key="2">
    <source>
        <dbReference type="Proteomes" id="UP000294930"/>
    </source>
</evidence>
<comment type="caution">
    <text evidence="1">The sequence shown here is derived from an EMBL/GenBank/DDBJ whole genome shotgun (WGS) entry which is preliminary data.</text>
</comment>
<evidence type="ECO:0008006" key="3">
    <source>
        <dbReference type="Google" id="ProtNLM"/>
    </source>
</evidence>
<organism evidence="1 2">
    <name type="scientific">Meridianimaribacter flavus</name>
    <dbReference type="NCBI Taxonomy" id="571115"/>
    <lineage>
        <taxon>Bacteria</taxon>
        <taxon>Pseudomonadati</taxon>
        <taxon>Bacteroidota</taxon>
        <taxon>Flavobacteriia</taxon>
        <taxon>Flavobacteriales</taxon>
        <taxon>Flavobacteriaceae</taxon>
        <taxon>Meridianimaribacter</taxon>
    </lineage>
</organism>
<reference evidence="1 2" key="1">
    <citation type="submission" date="2019-03" db="EMBL/GenBank/DDBJ databases">
        <title>Genomic Encyclopedia of Type Strains, Phase III (KMG-III): the genomes of soil and plant-associated and newly described type strains.</title>
        <authorList>
            <person name="Whitman W."/>
        </authorList>
    </citation>
    <scope>NUCLEOTIDE SEQUENCE [LARGE SCALE GENOMIC DNA]</scope>
    <source>
        <strain evidence="1 2">CGMCC 1.10957</strain>
    </source>
</reference>
<dbReference type="Proteomes" id="UP000294930">
    <property type="component" value="Unassembled WGS sequence"/>
</dbReference>
<keyword evidence="2" id="KW-1185">Reference proteome</keyword>
<evidence type="ECO:0000313" key="1">
    <source>
        <dbReference type="EMBL" id="TDY14126.1"/>
    </source>
</evidence>
<accession>A0ABY2GAA2</accession>
<gene>
    <name evidence="1" type="ORF">A8975_0727</name>
</gene>
<name>A0ABY2GAA2_9FLAO</name>
<dbReference type="InterPro" id="IPR013211">
    <property type="entry name" value="LVIVD"/>
</dbReference>
<dbReference type="EMBL" id="SOQZ01000001">
    <property type="protein sequence ID" value="TDY14126.1"/>
    <property type="molecule type" value="Genomic_DNA"/>
</dbReference>
<sequence>MKNLLCLLLVFVLWSCNDDDIQYETVNVAIPQVMSKAEFRSSVEILPSQTIDEAGKIYVYQDYIFVNDEFKGVHIIDNSNPASPQQISSIKIPGNVDISIKDNYLFADSSIDLLVFDISNINNIQMVERLEDVFSYYNYQIPVGTDVAEFGDYNPENDVIVGWELVQQQREVVNDDAVLETFNGGASGDVGTGGSLARFQIVDNYLYTVGVSEMSVFNIENLAQPNLVTTQYSGWNIETMFHADGYLYLGGSNGMYIYSLENAANPSYVSEFIHWEGCDPVVVDGDYAYLTLRGGNECGQQESVLEVIDISDKTYPTLVATYFLENPYGLGFKGNSLYVCDGTSGLKVYDKTDPIQLQLSQTFIDLKAKDVVPMEDVLIMIGDNIVYQYEYGEGTLQQISALDLN</sequence>